<keyword evidence="3" id="KW-1185">Reference proteome</keyword>
<evidence type="ECO:0000259" key="1">
    <source>
        <dbReference type="Pfam" id="PF14062"/>
    </source>
</evidence>
<proteinExistence type="predicted"/>
<accession>A0A7Z1AVP3</accession>
<dbReference type="InterPro" id="IPR025349">
    <property type="entry name" value="DUF4253"/>
</dbReference>
<evidence type="ECO:0000313" key="2">
    <source>
        <dbReference type="EMBL" id="OLF06990.1"/>
    </source>
</evidence>
<dbReference type="Proteomes" id="UP000185696">
    <property type="component" value="Unassembled WGS sequence"/>
</dbReference>
<name>A0A7Z1AVP3_9PSEU</name>
<reference evidence="2 3" key="1">
    <citation type="submission" date="2016-12" db="EMBL/GenBank/DDBJ databases">
        <title>The draft genome sequence of Actinophytocola xinjiangensis.</title>
        <authorList>
            <person name="Wang W."/>
            <person name="Yuan L."/>
        </authorList>
    </citation>
    <scope>NUCLEOTIDE SEQUENCE [LARGE SCALE GENOMIC DNA]</scope>
    <source>
        <strain evidence="2 3">CGMCC 4.4663</strain>
    </source>
</reference>
<comment type="caution">
    <text evidence="2">The sequence shown here is derived from an EMBL/GenBank/DDBJ whole genome shotgun (WGS) entry which is preliminary data.</text>
</comment>
<dbReference type="EMBL" id="MSIF01000018">
    <property type="protein sequence ID" value="OLF06990.1"/>
    <property type="molecule type" value="Genomic_DNA"/>
</dbReference>
<evidence type="ECO:0000313" key="3">
    <source>
        <dbReference type="Proteomes" id="UP000185696"/>
    </source>
</evidence>
<sequence>MSTVRDAVPGEDQIEPADNRTVLGDQHVEWDTVAMRDDLDLIRAAFAGSALAGLPIGHGPAGTVLVGGVGPDRLHEAWRVADAVVPDTGRLPVVVTDDFGDALTLRSEPEPGPSESELRAFVEAAVVAEPWLAFRHYREDDEVDEGEVEDYASGMAGVDLTALASTVPLPTPLPTLERALYDRLLTDADLHAEVLDTVRFASRTDYWFTPDRVLLMLLPTSDVRACAYWVDFYGALTREDQHRLGEVLAQWRERWDARLVASWGTMLQFQVGRRPLPGDQAWAAAGQLLALAPNLPLTQWELAVALPAGDAWFVHNRP</sequence>
<feature type="domain" description="DUF4253" evidence="1">
    <location>
        <begin position="215"/>
        <end position="313"/>
    </location>
</feature>
<dbReference type="Pfam" id="PF14062">
    <property type="entry name" value="DUF4253"/>
    <property type="match status" value="1"/>
</dbReference>
<gene>
    <name evidence="2" type="ORF">BLA60_29485</name>
</gene>
<organism evidence="2 3">
    <name type="scientific">Actinophytocola xinjiangensis</name>
    <dbReference type="NCBI Taxonomy" id="485602"/>
    <lineage>
        <taxon>Bacteria</taxon>
        <taxon>Bacillati</taxon>
        <taxon>Actinomycetota</taxon>
        <taxon>Actinomycetes</taxon>
        <taxon>Pseudonocardiales</taxon>
        <taxon>Pseudonocardiaceae</taxon>
    </lineage>
</organism>
<dbReference type="AlphaFoldDB" id="A0A7Z1AVP3"/>
<protein>
    <recommendedName>
        <fullName evidence="1">DUF4253 domain-containing protein</fullName>
    </recommendedName>
</protein>